<evidence type="ECO:0000313" key="1">
    <source>
        <dbReference type="EMBL" id="RHZ61943.1"/>
    </source>
</evidence>
<dbReference type="VEuPathDB" id="FungiDB:CDV56_107982"/>
<keyword evidence="2" id="KW-1185">Reference proteome</keyword>
<dbReference type="InterPro" id="IPR032466">
    <property type="entry name" value="Metal_Hydrolase"/>
</dbReference>
<protein>
    <recommendedName>
        <fullName evidence="3">Amidohydrolase-related domain-containing protein</fullName>
    </recommendedName>
</protein>
<dbReference type="OrthoDB" id="10266980at2759"/>
<comment type="caution">
    <text evidence="1">The sequence shown here is derived from an EMBL/GenBank/DDBJ whole genome shotgun (WGS) entry which is preliminary data.</text>
</comment>
<accession>A0A397HL28</accession>
<dbReference type="GeneID" id="38129956"/>
<organism evidence="1 2">
    <name type="scientific">Aspergillus thermomutatus</name>
    <name type="common">Neosartorya pseudofischeri</name>
    <dbReference type="NCBI Taxonomy" id="41047"/>
    <lineage>
        <taxon>Eukaryota</taxon>
        <taxon>Fungi</taxon>
        <taxon>Dikarya</taxon>
        <taxon>Ascomycota</taxon>
        <taxon>Pezizomycotina</taxon>
        <taxon>Eurotiomycetes</taxon>
        <taxon>Eurotiomycetidae</taxon>
        <taxon>Eurotiales</taxon>
        <taxon>Aspergillaceae</taxon>
        <taxon>Aspergillus</taxon>
        <taxon>Aspergillus subgen. Fumigati</taxon>
    </lineage>
</organism>
<dbReference type="RefSeq" id="XP_026616565.1">
    <property type="nucleotide sequence ID" value="XM_026761601.1"/>
</dbReference>
<dbReference type="GO" id="GO:0016814">
    <property type="term" value="F:hydrolase activity, acting on carbon-nitrogen (but not peptide) bonds, in cyclic amidines"/>
    <property type="evidence" value="ECO:0007669"/>
    <property type="project" value="TreeGrafter"/>
</dbReference>
<proteinExistence type="predicted"/>
<dbReference type="EMBL" id="NKHU02000041">
    <property type="protein sequence ID" value="RHZ61943.1"/>
    <property type="molecule type" value="Genomic_DNA"/>
</dbReference>
<sequence length="477" mass="52897">MSPSLTAQIKKIEDVRLAGANDTETTWDITIKYPEKSAKGTITAITPHRSSNSSPDDNLSPLALPSLTHPHIHLDKAYIHSAREYAHLLPSKGSFQEALSFTTQAKKQFNQADLVKRGEWLLAESTSAGVTAMRAFVEVDHTVRLTCLEAGLKLKDQWKECCEVQIVCFAQDPIFSSEHGDENRDLIEEALQRYPQIDVIGSTPYVESSIDAARRNIDWAIESALKLDKHVDFHLDYSLDSSKDALVWYVLQALQRNNWTSRSSSRRVMLGHCTRLTLLTDEEWWDLAKEIRNNDLPVSFVGLPTSDMYMASPYPAAKAPHNRPRGTLHVLEMIRKHGLDAVIGVNNVGNAFTPWGSADPLSLACLGVGIYQAGTQKDAELLYECVSTRARAAIGLLGSRGGSGLMLKEGDRPDLILFQNVDDTGCNVSRPRKSVAEVVWDPPARVSRHIISNGRLKPPSNSMSPETACYFFNDNDA</sequence>
<evidence type="ECO:0000313" key="2">
    <source>
        <dbReference type="Proteomes" id="UP000215305"/>
    </source>
</evidence>
<dbReference type="Gene3D" id="3.20.20.140">
    <property type="entry name" value="Metal-dependent hydrolases"/>
    <property type="match status" value="1"/>
</dbReference>
<evidence type="ECO:0008006" key="3">
    <source>
        <dbReference type="Google" id="ProtNLM"/>
    </source>
</evidence>
<dbReference type="SUPFAM" id="SSF51556">
    <property type="entry name" value="Metallo-dependent hydrolases"/>
    <property type="match status" value="1"/>
</dbReference>
<name>A0A397HL28_ASPTH</name>
<gene>
    <name evidence="1" type="ORF">CDV56_107982</name>
</gene>
<reference evidence="1" key="1">
    <citation type="submission" date="2018-08" db="EMBL/GenBank/DDBJ databases">
        <title>Draft genome sequence of azole-resistant Aspergillus thermomutatus (Neosartorya pseudofischeri) strain HMR AF 39, isolated from a human nasal aspirate.</title>
        <authorList>
            <person name="Parent-Michaud M."/>
            <person name="Dufresne P.J."/>
            <person name="Fournier E."/>
            <person name="Martineau C."/>
            <person name="Moreira S."/>
            <person name="Perkins V."/>
            <person name="De Repentigny L."/>
            <person name="Dufresne S.F."/>
        </authorList>
    </citation>
    <scope>NUCLEOTIDE SEQUENCE [LARGE SCALE GENOMIC DNA]</scope>
    <source>
        <strain evidence="1">HMR AF 39</strain>
    </source>
</reference>
<dbReference type="PANTHER" id="PTHR32027:SF0">
    <property type="entry name" value="CYTOSINE DEAMINASE"/>
    <property type="match status" value="1"/>
</dbReference>
<dbReference type="InterPro" id="IPR052349">
    <property type="entry name" value="Metallo-hydrolase_Enzymes"/>
</dbReference>
<dbReference type="AlphaFoldDB" id="A0A397HL28"/>
<dbReference type="Proteomes" id="UP000215305">
    <property type="component" value="Unassembled WGS sequence"/>
</dbReference>
<dbReference type="PANTHER" id="PTHR32027">
    <property type="entry name" value="CYTOSINE DEAMINASE"/>
    <property type="match status" value="1"/>
</dbReference>
<dbReference type="STRING" id="41047.A0A397HL28"/>